<reference evidence="3 4" key="1">
    <citation type="submission" date="2019-08" db="EMBL/GenBank/DDBJ databases">
        <authorList>
            <person name="Herpell B J."/>
        </authorList>
    </citation>
    <scope>NUCLEOTIDE SEQUENCE [LARGE SCALE GENOMIC DNA]</scope>
    <source>
        <strain evidence="4">Msb3</strain>
        <plasmid evidence="3 4">pI</plasmid>
    </source>
</reference>
<geneLocation type="plasmid" evidence="3 4">
    <name>pI</name>
</geneLocation>
<feature type="domain" description="Polyvalent protein metallopeptidase" evidence="2">
    <location>
        <begin position="147"/>
        <end position="271"/>
    </location>
</feature>
<feature type="domain" description="N-terminal" evidence="1">
    <location>
        <begin position="11"/>
        <end position="105"/>
    </location>
</feature>
<keyword evidence="3" id="KW-0614">Plasmid</keyword>
<evidence type="ECO:0000259" key="2">
    <source>
        <dbReference type="Pfam" id="PF18818"/>
    </source>
</evidence>
<dbReference type="InterPro" id="IPR017113">
    <property type="entry name" value="Antirestriction_ArdC"/>
</dbReference>
<keyword evidence="4" id="KW-1185">Reference proteome</keyword>
<dbReference type="EMBL" id="LR699555">
    <property type="protein sequence ID" value="VVD31029.1"/>
    <property type="molecule type" value="Genomic_DNA"/>
</dbReference>
<dbReference type="Proteomes" id="UP000325811">
    <property type="component" value="Plasmid pI"/>
</dbReference>
<dbReference type="KEGG" id="pdio:PDMSB3_0193.2"/>
<dbReference type="InterPro" id="IPR013610">
    <property type="entry name" value="ArdC_N"/>
</dbReference>
<evidence type="ECO:0000259" key="1">
    <source>
        <dbReference type="Pfam" id="PF08401"/>
    </source>
</evidence>
<gene>
    <name evidence="3" type="ORF">PDMSB3_0193</name>
</gene>
<dbReference type="GO" id="GO:0003697">
    <property type="term" value="F:single-stranded DNA binding"/>
    <property type="evidence" value="ECO:0007669"/>
    <property type="project" value="InterPro"/>
</dbReference>
<evidence type="ECO:0000313" key="4">
    <source>
        <dbReference type="Proteomes" id="UP000325811"/>
    </source>
</evidence>
<dbReference type="InterPro" id="IPR041459">
    <property type="entry name" value="MPTase-PolyVal"/>
</dbReference>
<evidence type="ECO:0000313" key="3">
    <source>
        <dbReference type="EMBL" id="VVD31029.1"/>
    </source>
</evidence>
<protein>
    <recommendedName>
        <fullName evidence="5">DUF1738 domain-containing protein</fullName>
    </recommendedName>
</protein>
<sequence length="298" mass="33277">MKAVKQTIKRDLKQEVTDRLVNAIETGRMSPANLWVSSASGGLPVNFATKNMFNGANVLLLWLEAAERGFARNEWMTYNQAQAIGAQVRRGAKGCRLVRFNKEEHIDPETGEIEFFPDPVAFSVFNVEEIDGVVSVARSEEFAPVEVAEHILKQTGARIVETGERTFYRKSTDECFLPDRDRFADLSSFYRAATQGLMHWTAHSSRLARDFGARFGEDGDALEELVAEFGAALCLARIGMPHGQIEHHASHLDSWTRVLKKDKNALFTAASRANDAYSYVMKRARMTDSPSIEWAAAA</sequence>
<dbReference type="Pfam" id="PF18818">
    <property type="entry name" value="MPTase-PolyVal"/>
    <property type="match status" value="1"/>
</dbReference>
<dbReference type="AlphaFoldDB" id="A0A5Q4Z9F3"/>
<accession>A0A5Q4Z9F3</accession>
<dbReference type="Pfam" id="PF08401">
    <property type="entry name" value="ArdcN"/>
    <property type="match status" value="1"/>
</dbReference>
<evidence type="ECO:0008006" key="5">
    <source>
        <dbReference type="Google" id="ProtNLM"/>
    </source>
</evidence>
<dbReference type="RefSeq" id="WP_165189998.1">
    <property type="nucleotide sequence ID" value="NZ_LR699555.1"/>
</dbReference>
<organism evidence="3 4">
    <name type="scientific">Paraburkholderia dioscoreae</name>
    <dbReference type="NCBI Taxonomy" id="2604047"/>
    <lineage>
        <taxon>Bacteria</taxon>
        <taxon>Pseudomonadati</taxon>
        <taxon>Pseudomonadota</taxon>
        <taxon>Betaproteobacteria</taxon>
        <taxon>Burkholderiales</taxon>
        <taxon>Burkholderiaceae</taxon>
        <taxon>Paraburkholderia</taxon>
    </lineage>
</organism>
<name>A0A5Q4Z9F3_9BURK</name>
<proteinExistence type="predicted"/>
<dbReference type="PIRSF" id="PIRSF037112">
    <property type="entry name" value="Antirestriction_ArdC"/>
    <property type="match status" value="1"/>
</dbReference>